<dbReference type="GO" id="GO:0004185">
    <property type="term" value="F:serine-type carboxypeptidase activity"/>
    <property type="evidence" value="ECO:0007669"/>
    <property type="project" value="InterPro"/>
</dbReference>
<dbReference type="InterPro" id="IPR029058">
    <property type="entry name" value="AB_hydrolase_fold"/>
</dbReference>
<evidence type="ECO:0000256" key="2">
    <source>
        <dbReference type="SAM" id="Phobius"/>
    </source>
</evidence>
<reference evidence="3 4" key="1">
    <citation type="submission" date="2015-09" db="EMBL/GenBank/DDBJ databases">
        <title>Draft genome of the parasitic nematode Teladorsagia circumcincta isolate WARC Sus (inbred).</title>
        <authorList>
            <person name="Mitreva M."/>
        </authorList>
    </citation>
    <scope>NUCLEOTIDE SEQUENCE [LARGE SCALE GENOMIC DNA]</scope>
    <source>
        <strain evidence="3 4">S</strain>
    </source>
</reference>
<name>A0A2G9UGM1_TELCI</name>
<proteinExistence type="inferred from homology"/>
<dbReference type="PROSITE" id="PS00560">
    <property type="entry name" value="CARBOXYPEPT_SER_HIS"/>
    <property type="match status" value="1"/>
</dbReference>
<keyword evidence="2" id="KW-1133">Transmembrane helix</keyword>
<keyword evidence="2" id="KW-0472">Membrane</keyword>
<evidence type="ECO:0000256" key="1">
    <source>
        <dbReference type="ARBA" id="ARBA00009431"/>
    </source>
</evidence>
<dbReference type="InterPro" id="IPR033124">
    <property type="entry name" value="Ser_caboxypep_his_AS"/>
</dbReference>
<feature type="non-terminal residue" evidence="3">
    <location>
        <position position="1"/>
    </location>
</feature>
<organism evidence="3 4">
    <name type="scientific">Teladorsagia circumcincta</name>
    <name type="common">Brown stomach worm</name>
    <name type="synonym">Ostertagia circumcincta</name>
    <dbReference type="NCBI Taxonomy" id="45464"/>
    <lineage>
        <taxon>Eukaryota</taxon>
        <taxon>Metazoa</taxon>
        <taxon>Ecdysozoa</taxon>
        <taxon>Nematoda</taxon>
        <taxon>Chromadorea</taxon>
        <taxon>Rhabditida</taxon>
        <taxon>Rhabditina</taxon>
        <taxon>Rhabditomorpha</taxon>
        <taxon>Strongyloidea</taxon>
        <taxon>Trichostrongylidae</taxon>
        <taxon>Teladorsagia</taxon>
    </lineage>
</organism>
<dbReference type="Proteomes" id="UP000230423">
    <property type="component" value="Unassembled WGS sequence"/>
</dbReference>
<gene>
    <name evidence="3" type="ORF">TELCIR_08872</name>
</gene>
<evidence type="ECO:0000313" key="3">
    <source>
        <dbReference type="EMBL" id="PIO69303.1"/>
    </source>
</evidence>
<dbReference type="GO" id="GO:0006508">
    <property type="term" value="P:proteolysis"/>
    <property type="evidence" value="ECO:0007669"/>
    <property type="project" value="InterPro"/>
</dbReference>
<accession>A0A2G9UGM1</accession>
<evidence type="ECO:0008006" key="5">
    <source>
        <dbReference type="Google" id="ProtNLM"/>
    </source>
</evidence>
<feature type="transmembrane region" description="Helical" evidence="2">
    <location>
        <begin position="86"/>
        <end position="108"/>
    </location>
</feature>
<dbReference type="SUPFAM" id="SSF53474">
    <property type="entry name" value="alpha/beta-Hydrolases"/>
    <property type="match status" value="1"/>
</dbReference>
<dbReference type="Pfam" id="PF00450">
    <property type="entry name" value="Peptidase_S10"/>
    <property type="match status" value="1"/>
</dbReference>
<keyword evidence="2" id="KW-0812">Transmembrane</keyword>
<comment type="similarity">
    <text evidence="1">Belongs to the peptidase S10 family.</text>
</comment>
<sequence>SSPRKSWFFSKNKQVAGFYQRYNGIGGAGANITIDVLTVKGAGHMVPFDRPGPSVQMITNFMFPGKSGVDYSSTANTNPDPSLSKFLGSATTGRLYFTAFMVIILRIFN</sequence>
<dbReference type="Gene3D" id="3.40.50.11320">
    <property type="match status" value="1"/>
</dbReference>
<evidence type="ECO:0000313" key="4">
    <source>
        <dbReference type="Proteomes" id="UP000230423"/>
    </source>
</evidence>
<keyword evidence="4" id="KW-1185">Reference proteome</keyword>
<dbReference type="OrthoDB" id="443318at2759"/>
<dbReference type="EMBL" id="KZ346710">
    <property type="protein sequence ID" value="PIO69303.1"/>
    <property type="molecule type" value="Genomic_DNA"/>
</dbReference>
<protein>
    <recommendedName>
        <fullName evidence="5">Serine carboxypeptidase</fullName>
    </recommendedName>
</protein>
<dbReference type="InterPro" id="IPR001563">
    <property type="entry name" value="Peptidase_S10"/>
</dbReference>
<dbReference type="AlphaFoldDB" id="A0A2G9UGM1"/>